<keyword evidence="2" id="KW-0863">Zinc-finger</keyword>
<dbReference type="SMART" id="SM00249">
    <property type="entry name" value="PHD"/>
    <property type="match status" value="1"/>
</dbReference>
<dbReference type="InterPro" id="IPR011011">
    <property type="entry name" value="Znf_FYVE_PHD"/>
</dbReference>
<feature type="region of interest" description="Disordered" evidence="6">
    <location>
        <begin position="749"/>
        <end position="849"/>
    </location>
</feature>
<reference evidence="8 9" key="1">
    <citation type="journal article" date="2014" name="Nat. Commun.">
        <title>Klebsormidium flaccidum genome reveals primary factors for plant terrestrial adaptation.</title>
        <authorList>
            <person name="Hori K."/>
            <person name="Maruyama F."/>
            <person name="Fujisawa T."/>
            <person name="Togashi T."/>
            <person name="Yamamoto N."/>
            <person name="Seo M."/>
            <person name="Sato S."/>
            <person name="Yamada T."/>
            <person name="Mori H."/>
            <person name="Tajima N."/>
            <person name="Moriyama T."/>
            <person name="Ikeuchi M."/>
            <person name="Watanabe M."/>
            <person name="Wada H."/>
            <person name="Kobayashi K."/>
            <person name="Saito M."/>
            <person name="Masuda T."/>
            <person name="Sasaki-Sekimoto Y."/>
            <person name="Mashiguchi K."/>
            <person name="Awai K."/>
            <person name="Shimojima M."/>
            <person name="Masuda S."/>
            <person name="Iwai M."/>
            <person name="Nobusawa T."/>
            <person name="Narise T."/>
            <person name="Kondo S."/>
            <person name="Saito H."/>
            <person name="Sato R."/>
            <person name="Murakawa M."/>
            <person name="Ihara Y."/>
            <person name="Oshima-Yamada Y."/>
            <person name="Ohtaka K."/>
            <person name="Satoh M."/>
            <person name="Sonobe K."/>
            <person name="Ishii M."/>
            <person name="Ohtani R."/>
            <person name="Kanamori-Sato M."/>
            <person name="Honoki R."/>
            <person name="Miyazaki D."/>
            <person name="Mochizuki H."/>
            <person name="Umetsu J."/>
            <person name="Higashi K."/>
            <person name="Shibata D."/>
            <person name="Kamiya Y."/>
            <person name="Sato N."/>
            <person name="Nakamura Y."/>
            <person name="Tabata S."/>
            <person name="Ida S."/>
            <person name="Kurokawa K."/>
            <person name="Ohta H."/>
        </authorList>
    </citation>
    <scope>NUCLEOTIDE SEQUENCE [LARGE SCALE GENOMIC DNA]</scope>
    <source>
        <strain evidence="8 9">NIES-2285</strain>
    </source>
</reference>
<feature type="compositionally biased region" description="Basic residues" evidence="6">
    <location>
        <begin position="1546"/>
        <end position="1555"/>
    </location>
</feature>
<dbReference type="GO" id="GO:0008270">
    <property type="term" value="F:zinc ion binding"/>
    <property type="evidence" value="ECO:0007669"/>
    <property type="project" value="UniProtKB-KW"/>
</dbReference>
<feature type="region of interest" description="Disordered" evidence="6">
    <location>
        <begin position="1029"/>
        <end position="1094"/>
    </location>
</feature>
<dbReference type="Pfam" id="PF25874">
    <property type="entry name" value="WHD_plant_repro"/>
    <property type="match status" value="1"/>
</dbReference>
<accession>A0A1Y1IDN7</accession>
<dbReference type="InterPro" id="IPR001965">
    <property type="entry name" value="Znf_PHD"/>
</dbReference>
<dbReference type="InterPro" id="IPR058054">
    <property type="entry name" value="Znf_MS1-like"/>
</dbReference>
<feature type="region of interest" description="Disordered" evidence="6">
    <location>
        <begin position="872"/>
        <end position="937"/>
    </location>
</feature>
<proteinExistence type="predicted"/>
<organism evidence="8 9">
    <name type="scientific">Klebsormidium nitens</name>
    <name type="common">Green alga</name>
    <name type="synonym">Ulothrix nitens</name>
    <dbReference type="NCBI Taxonomy" id="105231"/>
    <lineage>
        <taxon>Eukaryota</taxon>
        <taxon>Viridiplantae</taxon>
        <taxon>Streptophyta</taxon>
        <taxon>Klebsormidiophyceae</taxon>
        <taxon>Klebsormidiales</taxon>
        <taxon>Klebsormidiaceae</taxon>
        <taxon>Klebsormidium</taxon>
    </lineage>
</organism>
<feature type="compositionally biased region" description="Low complexity" evidence="6">
    <location>
        <begin position="382"/>
        <end position="405"/>
    </location>
</feature>
<feature type="compositionally biased region" description="Basic and acidic residues" evidence="6">
    <location>
        <begin position="1057"/>
        <end position="1073"/>
    </location>
</feature>
<evidence type="ECO:0000256" key="6">
    <source>
        <dbReference type="SAM" id="MobiDB-lite"/>
    </source>
</evidence>
<protein>
    <submittedName>
        <fullName evidence="8">RING FYVE PHD zinc finger superfamily protein</fullName>
    </submittedName>
</protein>
<evidence type="ECO:0000313" key="8">
    <source>
        <dbReference type="EMBL" id="GAQ87549.1"/>
    </source>
</evidence>
<keyword evidence="9" id="KW-1185">Reference proteome</keyword>
<feature type="compositionally biased region" description="Basic and acidic residues" evidence="6">
    <location>
        <begin position="447"/>
        <end position="470"/>
    </location>
</feature>
<name>A0A1Y1IDN7_KLENI</name>
<dbReference type="Proteomes" id="UP000054558">
    <property type="component" value="Unassembled WGS sequence"/>
</dbReference>
<evidence type="ECO:0000256" key="1">
    <source>
        <dbReference type="ARBA" id="ARBA00022723"/>
    </source>
</evidence>
<gene>
    <name evidence="8" type="ORF">KFL_003600080</name>
</gene>
<dbReference type="Gene3D" id="3.30.40.10">
    <property type="entry name" value="Zinc/RING finger domain, C3HC4 (zinc finger)"/>
    <property type="match status" value="1"/>
</dbReference>
<dbReference type="PANTHER" id="PTHR46201:SF9">
    <property type="entry name" value="PHD FINGER PROTEIN MALE MEIOCYTE DEATH 1"/>
    <property type="match status" value="1"/>
</dbReference>
<evidence type="ECO:0000256" key="5">
    <source>
        <dbReference type="ARBA" id="ARBA00023163"/>
    </source>
</evidence>
<feature type="region of interest" description="Disordered" evidence="6">
    <location>
        <begin position="1315"/>
        <end position="1334"/>
    </location>
</feature>
<evidence type="ECO:0000313" key="9">
    <source>
        <dbReference type="Proteomes" id="UP000054558"/>
    </source>
</evidence>
<dbReference type="CDD" id="cd15556">
    <property type="entry name" value="PHD_MMD1_like"/>
    <property type="match status" value="1"/>
</dbReference>
<dbReference type="Pfam" id="PF25565">
    <property type="entry name" value="Ubiquitin_At1g33420"/>
    <property type="match status" value="1"/>
</dbReference>
<feature type="compositionally biased region" description="Basic residues" evidence="6">
    <location>
        <begin position="1681"/>
        <end position="1694"/>
    </location>
</feature>
<dbReference type="InterPro" id="IPR059080">
    <property type="entry name" value="WHD_PTC1"/>
</dbReference>
<evidence type="ECO:0000256" key="4">
    <source>
        <dbReference type="ARBA" id="ARBA00023015"/>
    </source>
</evidence>
<dbReference type="InterPro" id="IPR013083">
    <property type="entry name" value="Znf_RING/FYVE/PHD"/>
</dbReference>
<dbReference type="InterPro" id="IPR057765">
    <property type="entry name" value="MS1-like_ubiquitin"/>
</dbReference>
<feature type="domain" description="Zinc finger PHD-type" evidence="7">
    <location>
        <begin position="1493"/>
        <end position="1539"/>
    </location>
</feature>
<dbReference type="SUPFAM" id="SSF57903">
    <property type="entry name" value="FYVE/PHD zinc finger"/>
    <property type="match status" value="1"/>
</dbReference>
<evidence type="ECO:0000256" key="3">
    <source>
        <dbReference type="ARBA" id="ARBA00022833"/>
    </source>
</evidence>
<dbReference type="OMA" id="FVCRRIY"/>
<evidence type="ECO:0000256" key="2">
    <source>
        <dbReference type="ARBA" id="ARBA00022771"/>
    </source>
</evidence>
<keyword evidence="4" id="KW-0805">Transcription regulation</keyword>
<feature type="region of interest" description="Disordered" evidence="6">
    <location>
        <begin position="1390"/>
        <end position="1409"/>
    </location>
</feature>
<feature type="region of interest" description="Disordered" evidence="6">
    <location>
        <begin position="1709"/>
        <end position="1752"/>
    </location>
</feature>
<feature type="compositionally biased region" description="Basic residues" evidence="6">
    <location>
        <begin position="573"/>
        <end position="582"/>
    </location>
</feature>
<feature type="region of interest" description="Disordered" evidence="6">
    <location>
        <begin position="1339"/>
        <end position="1377"/>
    </location>
</feature>
<dbReference type="OrthoDB" id="436852at2759"/>
<dbReference type="PANTHER" id="PTHR46201">
    <property type="entry name" value="PHD FINGER PROTEIN MALE MEIOCYTE DEATH 1-RELATED"/>
    <property type="match status" value="1"/>
</dbReference>
<feature type="region of interest" description="Disordered" evidence="6">
    <location>
        <begin position="311"/>
        <end position="649"/>
    </location>
</feature>
<keyword evidence="1" id="KW-0479">Metal-binding</keyword>
<keyword evidence="3" id="KW-0862">Zinc</keyword>
<dbReference type="STRING" id="105231.A0A1Y1IDN7"/>
<feature type="region of interest" description="Disordered" evidence="6">
    <location>
        <begin position="1535"/>
        <end position="1696"/>
    </location>
</feature>
<feature type="compositionally biased region" description="Low complexity" evidence="6">
    <location>
        <begin position="537"/>
        <end position="564"/>
    </location>
</feature>
<feature type="region of interest" description="Disordered" evidence="6">
    <location>
        <begin position="1146"/>
        <end position="1167"/>
    </location>
</feature>
<keyword evidence="5" id="KW-0804">Transcription</keyword>
<feature type="compositionally biased region" description="Polar residues" evidence="6">
    <location>
        <begin position="1719"/>
        <end position="1732"/>
    </location>
</feature>
<feature type="compositionally biased region" description="Basic and acidic residues" evidence="6">
    <location>
        <begin position="783"/>
        <end position="800"/>
    </location>
</feature>
<evidence type="ECO:0000259" key="7">
    <source>
        <dbReference type="SMART" id="SM00249"/>
    </source>
</evidence>
<dbReference type="EMBL" id="DF237309">
    <property type="protein sequence ID" value="GAQ87549.1"/>
    <property type="molecule type" value="Genomic_DNA"/>
</dbReference>
<sequence>MAELPPISARLDGPFRSNVRRLLSEVGEPQPCSLAGTSRWKIAFSDGQGGTDDLLVFEEDVPATGKLYCEQCRVIGWGHHPVSCSRFHFILPSEDSATVLDTGTRHCPSCEASCPVVSSECPQCGADLRRSSALEVQTHLLHGVLHSNGYGHLMRINGRERGSRVLSGTQLMDFWDRLCTLLKARDVSVQDVSKKFGLDFRLLHAVAYGCTWYGRWGYRFGRGSFGVSKDAYSGAVALLQSLPLATIISHFELVDHNVAAIISKYQKISGGSVRTLGELYRFMLELRPKLPDGKEADGVFAKTQNGSNALKRGQKAGFLKQGSGKGSKARRGGIGSAQNGGRFRGLMQGPLKGIAKARTQNMRRPAKGLKVGFRQRMGLGNGSSSPRSPNLSKSPRSSPAKSPGKLSTKSPGKLPATSPMRSPKKPLTRTSPRGNGSPPVSPRKRKAGEVAREESPGPRRSRQRLEEEARVLGMSGAGFERDGSLDSEAALRRKAKRTRLGEQENGPAANGDVSFPHSLASEGEKGQVTEPGGVTGSEAARSPRARAASPLQRSAYESARAASEGPRTPAVRRTPKRPPRHGRGADPGSALQLSYSPPEQTPEREVGESGRAAGKPPMPEGSMSKLVRTFESSRESTRSPSVDSGKSRYTPRRIDDAIKALVSIIRTLPDNTWMTRVSLKEKARTKIGDTGLLNYALRVVENLEVGGGAVVRRMVHPDSHVMEYRLEVLGNHAGAVDLTAPPVAAEATEKVGVSASDHFSGEGKTSGQVGEPGPSPAIAENGSAEKAEDAGAAVSERKGNEGGQGAEMEAGAKKGASDVPAETGASERPAEREGMQKESGSGKGSGSKHVVAANHLRGGAAAKTARRSLYLPGMQSEGVSTAKQGEAGTMGKKRQGPEGGGSEETAAGADDGARPERSRRVAGSPQKGTPGGVTAAGAHKLTKQDVVKDLRYLQQQVVLSYKAARKLRRTGSVNPALGIAPTTPFGGEETPLGMTPLTSVAEGTGGGEFTGKGFESGSAGGLLQTDEKINSTSGKGESCVHEAGNRDGLTGNGKFAVKKEAPEEYQPHGRGAEGKFGTSKTQGPEGEEKKPEKKELDLVEAKQEWRTGSGSQVPAAFAEIHVNGSVSHLASDVREEANEEIAIEHRGRAATTGKEEPLGVSREGIEPKHVGNGLSVAVHTDPSPIDPVAVLRASKAIHNTKKFIKSYHGERGESRCQEPGQGADIRLLFGVKLQDQGPNPRAKCDPPQELLVLPSGATFKELKAEAGSAFQEMYVMMRSFRVTRVEGWGGTPDKAAVRPLLAKERSFGFGREVNKANSKGSALGGTDRVTYPSESAADVTMGELGDSPRQEGLAEAGQATGGGGPWEPSSAPLETGGGLITDMALEFGQLGGGGPTNTKREASEEGAGGGVPRHFSAAWGEQNAGLLVGKQQAEGSLGSLNRGEQRTGKVHPLPPGQDDPAIVALWSLTGTGAGADLASEARFEAGLESWVVDCLCGTKDDDGERMAECDTCATWLHTRCLRIRDRDSVPAIVVCPRCAPGGQPRAKGKGPKKAGKGPQKGLQLPSEPSPPGPPNRANSNIGGHSQELPGTSRTEQKQVAARAESKATEGDETPVENGGKLPNGIHQGVPRGPSSLAGKQKSEGAEMAVDGTRGEEMEGTENGMVGASLLGGKGENALAGVKRKRSTAGKRKMRSSLEHLEAAVRDLAGSTILEPPPVQSGSAVGNGETNRGMQKEARPIGKTRSLRGGRQA</sequence>